<keyword evidence="4" id="KW-1185">Reference proteome</keyword>
<dbReference type="GeneID" id="96259691"/>
<accession>A0ABS3XVN8</accession>
<dbReference type="PANTHER" id="PTHR42850:SF2">
    <property type="entry name" value="BLL5683 PROTEIN"/>
    <property type="match status" value="1"/>
</dbReference>
<gene>
    <name evidence="3" type="ORF">JW613_13840</name>
</gene>
<evidence type="ECO:0000259" key="2">
    <source>
        <dbReference type="Pfam" id="PF12850"/>
    </source>
</evidence>
<evidence type="ECO:0000256" key="1">
    <source>
        <dbReference type="ARBA" id="ARBA00008950"/>
    </source>
</evidence>
<dbReference type="EMBL" id="JAFFZM010000007">
    <property type="protein sequence ID" value="MBO8199373.1"/>
    <property type="molecule type" value="Genomic_DNA"/>
</dbReference>
<evidence type="ECO:0000313" key="3">
    <source>
        <dbReference type="EMBL" id="MBO8199373.1"/>
    </source>
</evidence>
<comment type="caution">
    <text evidence="3">The sequence shown here is derived from an EMBL/GenBank/DDBJ whole genome shotgun (WGS) entry which is preliminary data.</text>
</comment>
<dbReference type="SUPFAM" id="SSF56300">
    <property type="entry name" value="Metallo-dependent phosphatases"/>
    <property type="match status" value="1"/>
</dbReference>
<dbReference type="CDD" id="cd00838">
    <property type="entry name" value="MPP_superfamily"/>
    <property type="match status" value="1"/>
</dbReference>
<comment type="similarity">
    <text evidence="1">Belongs to the metallophosphoesterase superfamily. YfcE family.</text>
</comment>
<evidence type="ECO:0000313" key="4">
    <source>
        <dbReference type="Proteomes" id="UP000721954"/>
    </source>
</evidence>
<dbReference type="InterPro" id="IPR029052">
    <property type="entry name" value="Metallo-depent_PP-like"/>
</dbReference>
<sequence length="262" mass="28813">MVRTVAVLSDIHGMLEPLDQVLAEPAVVSADLIAVTGDHVWGPEPAEVLDRLVSLGDRAVLLRGNADRELLQMSRGVDVGLDDDPVSVWGAEQLRPHHQQLLDAMPEQVTMEIDGFGPVLFCHATPRDDQEVVLVDSRIERWKEVFEDVPPYVSTVVCGHTHMPFMRLAAGRTVVNPGSVGLPYGRAGAHWALLHDGAITLRHTSLDREKLIWETARRSALPGVEQWLDDYVGTPADDVEALMTFGPRDGRPPAQRTRLPGV</sequence>
<dbReference type="PANTHER" id="PTHR42850">
    <property type="entry name" value="METALLOPHOSPHOESTERASE"/>
    <property type="match status" value="1"/>
</dbReference>
<dbReference type="Proteomes" id="UP000721954">
    <property type="component" value="Unassembled WGS sequence"/>
</dbReference>
<proteinExistence type="inferred from homology"/>
<name>A0ABS3XVN8_9ACTN</name>
<reference evidence="3 4" key="1">
    <citation type="submission" date="2021-02" db="EMBL/GenBank/DDBJ databases">
        <title>Streptomyces spirodelae sp. nov., isolated from duckweed.</title>
        <authorList>
            <person name="Saimee Y."/>
            <person name="Duangmal K."/>
        </authorList>
    </citation>
    <scope>NUCLEOTIDE SEQUENCE [LARGE SCALE GENOMIC DNA]</scope>
    <source>
        <strain evidence="3 4">DSM 42105</strain>
    </source>
</reference>
<feature type="domain" description="Calcineurin-like phosphoesterase" evidence="2">
    <location>
        <begin position="5"/>
        <end position="194"/>
    </location>
</feature>
<organism evidence="3 4">
    <name type="scientific">Streptomyces smyrnaeus</name>
    <dbReference type="NCBI Taxonomy" id="1387713"/>
    <lineage>
        <taxon>Bacteria</taxon>
        <taxon>Bacillati</taxon>
        <taxon>Actinomycetota</taxon>
        <taxon>Actinomycetes</taxon>
        <taxon>Kitasatosporales</taxon>
        <taxon>Streptomycetaceae</taxon>
        <taxon>Streptomyces</taxon>
    </lineage>
</organism>
<dbReference type="Pfam" id="PF12850">
    <property type="entry name" value="Metallophos_2"/>
    <property type="match status" value="1"/>
</dbReference>
<protein>
    <submittedName>
        <fullName evidence="3">Metallophosphoesterase family protein</fullName>
    </submittedName>
</protein>
<dbReference type="InterPro" id="IPR024654">
    <property type="entry name" value="Calcineurin-like_PHP_lpxH"/>
</dbReference>
<dbReference type="PIRSF" id="PIRSF000883">
    <property type="entry name" value="Pesterase_MJ0912"/>
    <property type="match status" value="1"/>
</dbReference>
<dbReference type="InterPro" id="IPR050126">
    <property type="entry name" value="Ap4A_hydrolase"/>
</dbReference>
<dbReference type="InterPro" id="IPR011152">
    <property type="entry name" value="Pesterase_MJ0912"/>
</dbReference>
<dbReference type="Gene3D" id="3.60.21.10">
    <property type="match status" value="1"/>
</dbReference>
<dbReference type="RefSeq" id="WP_209211104.1">
    <property type="nucleotide sequence ID" value="NZ_JAFFZM010000007.1"/>
</dbReference>